<dbReference type="InterPro" id="IPR004435">
    <property type="entry name" value="MobB_dom"/>
</dbReference>
<dbReference type="RefSeq" id="WP_103066203.1">
    <property type="nucleotide sequence ID" value="NZ_AZRL01000003.1"/>
</dbReference>
<protein>
    <recommendedName>
        <fullName evidence="1">Molybdopterin-guanine dinucleotide biosynthesis protein B (MobB) domain-containing protein</fullName>
    </recommendedName>
</protein>
<name>A0A2K1P5B0_9BACT</name>
<gene>
    <name evidence="2" type="ORF">X929_01000</name>
</gene>
<evidence type="ECO:0000313" key="2">
    <source>
        <dbReference type="EMBL" id="PNR97979.1"/>
    </source>
</evidence>
<dbReference type="Proteomes" id="UP000236434">
    <property type="component" value="Unassembled WGS sequence"/>
</dbReference>
<dbReference type="AlphaFoldDB" id="A0A2K1P5B0"/>
<dbReference type="EMBL" id="AZRL01000003">
    <property type="protein sequence ID" value="PNR97979.1"/>
    <property type="molecule type" value="Genomic_DNA"/>
</dbReference>
<evidence type="ECO:0000313" key="3">
    <source>
        <dbReference type="Proteomes" id="UP000236434"/>
    </source>
</evidence>
<dbReference type="SUPFAM" id="SSF52540">
    <property type="entry name" value="P-loop containing nucleoside triphosphate hydrolases"/>
    <property type="match status" value="1"/>
</dbReference>
<evidence type="ECO:0000259" key="1">
    <source>
        <dbReference type="Pfam" id="PF03205"/>
    </source>
</evidence>
<dbReference type="InterPro" id="IPR027417">
    <property type="entry name" value="P-loop_NTPase"/>
</dbReference>
<feature type="domain" description="Molybdopterin-guanine dinucleotide biosynthesis protein B (MobB)" evidence="1">
    <location>
        <begin position="4"/>
        <end position="87"/>
    </location>
</feature>
<reference evidence="2 3" key="1">
    <citation type="submission" date="2013-12" db="EMBL/GenBank/DDBJ databases">
        <title>Comparative genomics of Petrotoga isolates.</title>
        <authorList>
            <person name="Nesbo C.L."/>
            <person name="Charchuk R."/>
            <person name="Chow K."/>
        </authorList>
    </citation>
    <scope>NUCLEOTIDE SEQUENCE [LARGE SCALE GENOMIC DNA]</scope>
    <source>
        <strain evidence="2 3">DSM 13574</strain>
    </source>
</reference>
<proteinExistence type="predicted"/>
<comment type="caution">
    <text evidence="2">The sequence shown here is derived from an EMBL/GenBank/DDBJ whole genome shotgun (WGS) entry which is preliminary data.</text>
</comment>
<sequence>MVIIVVSGKSSNVGKSTLISQMIKNLNCHVGVIKTSLHKTNREIEVTDDSSIINEKGKDTAFFKKSGAQNVILLKTNYEGLLEGYRRARKLLDEDIEYLIIEGNSILDFIRPTLVIYIDSGDSQEKESAIKAKGKADIIIDRENLEKLINDGNSMKFKINFEQVSCFNAHVICKALNIKLPKFGKMLDDQNIKVRYCQLGLFK</sequence>
<dbReference type="GO" id="GO:0005525">
    <property type="term" value="F:GTP binding"/>
    <property type="evidence" value="ECO:0007669"/>
    <property type="project" value="InterPro"/>
</dbReference>
<accession>A0A2K1P5B0</accession>
<dbReference type="OrthoDB" id="48614at2"/>
<dbReference type="Pfam" id="PF03205">
    <property type="entry name" value="MobB"/>
    <property type="match status" value="1"/>
</dbReference>
<dbReference type="GO" id="GO:0006777">
    <property type="term" value="P:Mo-molybdopterin cofactor biosynthetic process"/>
    <property type="evidence" value="ECO:0007669"/>
    <property type="project" value="InterPro"/>
</dbReference>
<dbReference type="Gene3D" id="3.40.50.300">
    <property type="entry name" value="P-loop containing nucleotide triphosphate hydrolases"/>
    <property type="match status" value="1"/>
</dbReference>
<organism evidence="2 3">
    <name type="scientific">Petrotoga olearia DSM 13574</name>
    <dbReference type="NCBI Taxonomy" id="1122955"/>
    <lineage>
        <taxon>Bacteria</taxon>
        <taxon>Thermotogati</taxon>
        <taxon>Thermotogota</taxon>
        <taxon>Thermotogae</taxon>
        <taxon>Petrotogales</taxon>
        <taxon>Petrotogaceae</taxon>
        <taxon>Petrotoga</taxon>
    </lineage>
</organism>